<dbReference type="AlphaFoldDB" id="A0A5P4S7H3"/>
<dbReference type="Pfam" id="PF01531">
    <property type="entry name" value="Glyco_transf_11"/>
    <property type="match status" value="1"/>
</dbReference>
<dbReference type="Gene3D" id="3.40.50.11350">
    <property type="match status" value="1"/>
</dbReference>
<evidence type="ECO:0000256" key="2">
    <source>
        <dbReference type="ARBA" id="ARBA00022679"/>
    </source>
</evidence>
<dbReference type="EMBL" id="MK482091">
    <property type="protein sequence ID" value="QFC18260.1"/>
    <property type="molecule type" value="Genomic_DNA"/>
</dbReference>
<dbReference type="InterPro" id="IPR002516">
    <property type="entry name" value="Glyco_trans_11"/>
</dbReference>
<dbReference type="GO" id="GO:0008107">
    <property type="term" value="F:galactoside 2-alpha-L-fucosyltransferase activity"/>
    <property type="evidence" value="ECO:0007669"/>
    <property type="project" value="InterPro"/>
</dbReference>
<organism evidence="3">
    <name type="scientific">Vibrio parahaemolyticus</name>
    <dbReference type="NCBI Taxonomy" id="670"/>
    <lineage>
        <taxon>Bacteria</taxon>
        <taxon>Pseudomonadati</taxon>
        <taxon>Pseudomonadota</taxon>
        <taxon>Gammaproteobacteria</taxon>
        <taxon>Vibrionales</taxon>
        <taxon>Vibrionaceae</taxon>
        <taxon>Vibrio</taxon>
    </lineage>
</organism>
<keyword evidence="2 3" id="KW-0808">Transferase</keyword>
<accession>A0A5P4S7H3</accession>
<evidence type="ECO:0000313" key="3">
    <source>
        <dbReference type="EMBL" id="QFC18260.1"/>
    </source>
</evidence>
<protein>
    <submittedName>
        <fullName evidence="3">Putative alpha-1,2-fucosyltransferase</fullName>
    </submittedName>
</protein>
<sequence length="286" mass="33751">MKIVNCIGGLGNQLFQYSFYMYLKSQYPNEKILFDTYGLKNYKVHNGLELNEFLSLDLESRSFIFNRFLLTTDELPTTIKILRKLLPKKEFIEHCSQEYKFIHSVDYLDGKSLYFKGYWQNYKYIKDNLKFIKSCVKDINLNERNKKYKNEILSSNSVSIHVRRGDYVDHPLFSGVCEISYYQKAIKEIKNKIKDAKFFIFTNDPKWVEENFVGFDYCIVSGNKNQAYVDLYLMMKAKNSIIANSSFSWWGALLKDEEDGHVIAPKKWNNEGLSTRSISPNTWQFL</sequence>
<evidence type="ECO:0000256" key="1">
    <source>
        <dbReference type="ARBA" id="ARBA00022676"/>
    </source>
</evidence>
<name>A0A5P4S7H3_VIBPH</name>
<dbReference type="PANTHER" id="PTHR11927">
    <property type="entry name" value="GALACTOSIDE 2-L-FUCOSYLTRANSFERASE"/>
    <property type="match status" value="1"/>
</dbReference>
<dbReference type="RefSeq" id="WP_253664413.1">
    <property type="nucleotide sequence ID" value="NZ_JASKZL010000007.1"/>
</dbReference>
<dbReference type="GO" id="GO:0005975">
    <property type="term" value="P:carbohydrate metabolic process"/>
    <property type="evidence" value="ECO:0007669"/>
    <property type="project" value="InterPro"/>
</dbReference>
<proteinExistence type="predicted"/>
<gene>
    <name evidence="3" type="primary">wbgN</name>
</gene>
<dbReference type="CDD" id="cd11301">
    <property type="entry name" value="Fut1_Fut2_like"/>
    <property type="match status" value="1"/>
</dbReference>
<dbReference type="GO" id="GO:0016020">
    <property type="term" value="C:membrane"/>
    <property type="evidence" value="ECO:0007669"/>
    <property type="project" value="InterPro"/>
</dbReference>
<dbReference type="PANTHER" id="PTHR11927:SF9">
    <property type="entry name" value="L-FUCOSYLTRANSFERASE"/>
    <property type="match status" value="1"/>
</dbReference>
<reference evidence="3" key="1">
    <citation type="journal article" date="2019" name="Int. J. Food Microbiol.">
        <title>Developing a novel molecular serotyping system based on capsular polysaccharide synthesis gene clusters of Vibrio parahaemolyticus.</title>
        <authorList>
            <person name="Pang Y."/>
            <person name="Guo X."/>
            <person name="Tian X."/>
            <person name="Liu F."/>
            <person name="Wang L."/>
            <person name="Wu J."/>
            <person name="Zhang S."/>
            <person name="Li S."/>
            <person name="Liu B."/>
        </authorList>
    </citation>
    <scope>NUCLEOTIDE SEQUENCE</scope>
    <source>
        <strain evidence="3">G3588</strain>
    </source>
</reference>
<keyword evidence="1 3" id="KW-0328">Glycosyltransferase</keyword>